<evidence type="ECO:0000313" key="18">
    <source>
        <dbReference type="EMBL" id="GCC34740.1"/>
    </source>
</evidence>
<evidence type="ECO:0000313" key="19">
    <source>
        <dbReference type="Proteomes" id="UP000287033"/>
    </source>
</evidence>
<dbReference type="OrthoDB" id="1394818at2759"/>
<feature type="transmembrane region" description="Helical" evidence="16">
    <location>
        <begin position="303"/>
        <end position="325"/>
    </location>
</feature>
<protein>
    <recommendedName>
        <fullName evidence="17">LRRC8 pannexin-like TM region domain-containing protein</fullName>
    </recommendedName>
</protein>
<dbReference type="OMA" id="WYYLTLI"/>
<dbReference type="Pfam" id="PF12534">
    <property type="entry name" value="Pannexin_like"/>
    <property type="match status" value="1"/>
</dbReference>
<dbReference type="PROSITE" id="PS51450">
    <property type="entry name" value="LRR"/>
    <property type="match status" value="4"/>
</dbReference>
<keyword evidence="10 16" id="KW-0472">Membrane</keyword>
<evidence type="ECO:0000256" key="2">
    <source>
        <dbReference type="ARBA" id="ARBA00010471"/>
    </source>
</evidence>
<keyword evidence="11" id="KW-1015">Disulfide bond</keyword>
<dbReference type="EMBL" id="BEZZ01000627">
    <property type="protein sequence ID" value="GCC34740.1"/>
    <property type="molecule type" value="Genomic_DNA"/>
</dbReference>
<organism evidence="18 19">
    <name type="scientific">Chiloscyllium punctatum</name>
    <name type="common">Brownbanded bambooshark</name>
    <name type="synonym">Hemiscyllium punctatum</name>
    <dbReference type="NCBI Taxonomy" id="137246"/>
    <lineage>
        <taxon>Eukaryota</taxon>
        <taxon>Metazoa</taxon>
        <taxon>Chordata</taxon>
        <taxon>Craniata</taxon>
        <taxon>Vertebrata</taxon>
        <taxon>Chondrichthyes</taxon>
        <taxon>Elasmobranchii</taxon>
        <taxon>Galeomorphii</taxon>
        <taxon>Galeoidea</taxon>
        <taxon>Orectolobiformes</taxon>
        <taxon>Hemiscylliidae</taxon>
        <taxon>Chiloscyllium</taxon>
    </lineage>
</organism>
<proteinExistence type="inferred from homology"/>
<dbReference type="InterPro" id="IPR003591">
    <property type="entry name" value="Leu-rich_rpt_typical-subtyp"/>
</dbReference>
<comment type="caution">
    <text evidence="18">The sequence shown here is derived from an EMBL/GenBank/DDBJ whole genome shotgun (WGS) entry which is preliminary data.</text>
</comment>
<dbReference type="Pfam" id="PF13855">
    <property type="entry name" value="LRR_8"/>
    <property type="match status" value="2"/>
</dbReference>
<feature type="transmembrane region" description="Helical" evidence="16">
    <location>
        <begin position="113"/>
        <end position="133"/>
    </location>
</feature>
<dbReference type="Proteomes" id="UP000287033">
    <property type="component" value="Unassembled WGS sequence"/>
</dbReference>
<dbReference type="SMART" id="SM00369">
    <property type="entry name" value="LRR_TYP"/>
    <property type="match status" value="7"/>
</dbReference>
<dbReference type="InterPro" id="IPR021040">
    <property type="entry name" value="LRRC8_Pannexin-like"/>
</dbReference>
<evidence type="ECO:0000256" key="6">
    <source>
        <dbReference type="ARBA" id="ARBA00022692"/>
    </source>
</evidence>
<keyword evidence="5" id="KW-0433">Leucine-rich repeat</keyword>
<evidence type="ECO:0000256" key="14">
    <source>
        <dbReference type="ARBA" id="ARBA00024158"/>
    </source>
</evidence>
<dbReference type="PANTHER" id="PTHR48051">
    <property type="match status" value="1"/>
</dbReference>
<dbReference type="AlphaFoldDB" id="A0A401SWJ0"/>
<feature type="transmembrane region" description="Helical" evidence="16">
    <location>
        <begin position="27"/>
        <end position="48"/>
    </location>
</feature>
<evidence type="ECO:0000256" key="1">
    <source>
        <dbReference type="ARBA" id="ARBA00004651"/>
    </source>
</evidence>
<keyword evidence="8 16" id="KW-1133">Transmembrane helix</keyword>
<keyword evidence="12" id="KW-0407">Ion channel</keyword>
<evidence type="ECO:0000256" key="13">
    <source>
        <dbReference type="ARBA" id="ARBA00024145"/>
    </source>
</evidence>
<evidence type="ECO:0000256" key="12">
    <source>
        <dbReference type="ARBA" id="ARBA00023303"/>
    </source>
</evidence>
<evidence type="ECO:0000256" key="9">
    <source>
        <dbReference type="ARBA" id="ARBA00023065"/>
    </source>
</evidence>
<keyword evidence="4" id="KW-1003">Cell membrane</keyword>
<evidence type="ECO:0000256" key="11">
    <source>
        <dbReference type="ARBA" id="ARBA00023157"/>
    </source>
</evidence>
<keyword evidence="19" id="KW-1185">Reference proteome</keyword>
<evidence type="ECO:0000256" key="5">
    <source>
        <dbReference type="ARBA" id="ARBA00022614"/>
    </source>
</evidence>
<comment type="similarity">
    <text evidence="2">Belongs to the LRRC8 family.</text>
</comment>
<dbReference type="InterPro" id="IPR032675">
    <property type="entry name" value="LRR_dom_sf"/>
</dbReference>
<dbReference type="SUPFAM" id="SSF52058">
    <property type="entry name" value="L domain-like"/>
    <property type="match status" value="2"/>
</dbReference>
<keyword evidence="9" id="KW-0406">Ion transport</keyword>
<dbReference type="InterPro" id="IPR050216">
    <property type="entry name" value="LRR_domain-containing"/>
</dbReference>
<keyword evidence="3" id="KW-0813">Transport</keyword>
<evidence type="ECO:0000256" key="4">
    <source>
        <dbReference type="ARBA" id="ARBA00022475"/>
    </source>
</evidence>
<evidence type="ECO:0000256" key="16">
    <source>
        <dbReference type="SAM" id="Phobius"/>
    </source>
</evidence>
<comment type="catalytic activity">
    <reaction evidence="13">
        <text>iodide(out) = iodide(in)</text>
        <dbReference type="Rhea" id="RHEA:66324"/>
        <dbReference type="ChEBI" id="CHEBI:16382"/>
    </reaction>
</comment>
<feature type="domain" description="LRRC8 pannexin-like TM region" evidence="17">
    <location>
        <begin position="1"/>
        <end position="321"/>
    </location>
</feature>
<dbReference type="GO" id="GO:0005737">
    <property type="term" value="C:cytoplasm"/>
    <property type="evidence" value="ECO:0007669"/>
    <property type="project" value="TreeGrafter"/>
</dbReference>
<keyword evidence="6 16" id="KW-0812">Transmembrane</keyword>
<dbReference type="PANTHER" id="PTHR48051:SF58">
    <property type="entry name" value="VOLUME-REGULATED ANION CHANNEL SUBUNIT LRRC8E"/>
    <property type="match status" value="1"/>
</dbReference>
<gene>
    <name evidence="18" type="ORF">chiPu_0013216</name>
</gene>
<dbReference type="Gene3D" id="3.80.10.10">
    <property type="entry name" value="Ribonuclease Inhibitor"/>
    <property type="match status" value="3"/>
</dbReference>
<comment type="catalytic activity">
    <reaction evidence="14">
        <text>taurine(out) = taurine(in)</text>
        <dbReference type="Rhea" id="RHEA:66328"/>
        <dbReference type="ChEBI" id="CHEBI:507393"/>
    </reaction>
</comment>
<dbReference type="GO" id="GO:0034220">
    <property type="term" value="P:monoatomic ion transmembrane transport"/>
    <property type="evidence" value="ECO:0007669"/>
    <property type="project" value="UniProtKB-KW"/>
</dbReference>
<feature type="transmembrane region" description="Helical" evidence="16">
    <location>
        <begin position="249"/>
        <end position="268"/>
    </location>
</feature>
<dbReference type="SMART" id="SM00364">
    <property type="entry name" value="LRR_BAC"/>
    <property type="match status" value="5"/>
</dbReference>
<reference evidence="18 19" key="1">
    <citation type="journal article" date="2018" name="Nat. Ecol. Evol.">
        <title>Shark genomes provide insights into elasmobranch evolution and the origin of vertebrates.</title>
        <authorList>
            <person name="Hara Y"/>
            <person name="Yamaguchi K"/>
            <person name="Onimaru K"/>
            <person name="Kadota M"/>
            <person name="Koyanagi M"/>
            <person name="Keeley SD"/>
            <person name="Tatsumi K"/>
            <person name="Tanaka K"/>
            <person name="Motone F"/>
            <person name="Kageyama Y"/>
            <person name="Nozu R"/>
            <person name="Adachi N"/>
            <person name="Nishimura O"/>
            <person name="Nakagawa R"/>
            <person name="Tanegashima C"/>
            <person name="Kiyatake I"/>
            <person name="Matsumoto R"/>
            <person name="Murakumo K"/>
            <person name="Nishida K"/>
            <person name="Terakita A"/>
            <person name="Kuratani S"/>
            <person name="Sato K"/>
            <person name="Hyodo S Kuraku.S."/>
        </authorList>
    </citation>
    <scope>NUCLEOTIDE SEQUENCE [LARGE SCALE GENOMIC DNA]</scope>
</reference>
<evidence type="ECO:0000256" key="10">
    <source>
        <dbReference type="ARBA" id="ARBA00023136"/>
    </source>
</evidence>
<dbReference type="STRING" id="137246.A0A401SWJ0"/>
<evidence type="ECO:0000256" key="15">
    <source>
        <dbReference type="ARBA" id="ARBA00024167"/>
    </source>
</evidence>
<dbReference type="FunFam" id="3.80.10.10:FF:000156">
    <property type="entry name" value="volume-regulated anion channel subunit LRRC8C isoform X2"/>
    <property type="match status" value="1"/>
</dbReference>
<comment type="subcellular location">
    <subcellularLocation>
        <location evidence="1">Cell membrane</location>
        <topology evidence="1">Multi-pass membrane protein</topology>
    </subcellularLocation>
</comment>
<keyword evidence="7" id="KW-0677">Repeat</keyword>
<comment type="catalytic activity">
    <reaction evidence="15">
        <text>chloride(in) = chloride(out)</text>
        <dbReference type="Rhea" id="RHEA:29823"/>
        <dbReference type="ChEBI" id="CHEBI:17996"/>
    </reaction>
</comment>
<sequence length="790" mass="91411">MLTVTEFKWLTDPQTAYRILKPWWDVFSHYICMVMLLISLLGGTLQIAQNKMLCLPCKVIVNNICKAPWENNTSSTANKTPALNGIKNFLDRQQYAYIDAVCYEKQLHWFSKFFPYLVLWQTLLLLICSNFWFKYPSTSSRLEHFITILHKCFDSPWTTRALSEAVEISGEKHPYRKAKEASKPSFSATNFESKLLTSRVEPNVTDANEKTILDRKEGEQAKAIFEKVKKFKAHVEEKDIIYKLYMRQIILKVILFIFIISYIPYYIIEMNFDINCHIDIQMFTGYQQYQCVHSLATIFKLLASFYAILVVIHGSLSVYSLYWMLRRSLKKYSFETVREESSYRDIPDIRNDFAFILHLSDQYDPLYSKRFSVFLSEVSENKLKQINLNLEWTTDRLRHKLQKNSQDKTELYLFMLSGLPDAVFELKELEVLKLDLLTEAKFQTAMSQLTNLKELHLYHTPTTVDPQALNCLSENLQTLHIKFTDMEKAPRWIFSLKNLSELHLTGNLKMEKNHFASLSGLENLKNLKVLYLKNSLSHIPAVVTGSGLLLHKLSIDNEGTKLTVFNTLKNMINLTNLELLNCDLERIPHSIFSLYNLREIDLKGNRLKTIEEIISFQHLKWLSCLKLWHNAIAYIPVQIGTLANLEQLYLNNNRIESIPPQLFLCHKLRLLDVSNNHLTAIGDEISKLSHLQYLNVSNNNLETLPNGLFQCLNLRTLLVGKNSLTTLSPLVGGLENLLHLDLVGNQFESLPAELGRCNFKPGGFVVEESLFNSLPISVREHLLKNDVEQG</sequence>
<evidence type="ECO:0000256" key="3">
    <source>
        <dbReference type="ARBA" id="ARBA00022448"/>
    </source>
</evidence>
<name>A0A401SWJ0_CHIPU</name>
<dbReference type="GO" id="GO:0005886">
    <property type="term" value="C:plasma membrane"/>
    <property type="evidence" value="ECO:0007669"/>
    <property type="project" value="UniProtKB-SubCell"/>
</dbReference>
<evidence type="ECO:0000256" key="8">
    <source>
        <dbReference type="ARBA" id="ARBA00022989"/>
    </source>
</evidence>
<dbReference type="InterPro" id="IPR001611">
    <property type="entry name" value="Leu-rich_rpt"/>
</dbReference>
<evidence type="ECO:0000259" key="17">
    <source>
        <dbReference type="Pfam" id="PF12534"/>
    </source>
</evidence>
<accession>A0A401SWJ0</accession>
<evidence type="ECO:0000256" key="7">
    <source>
        <dbReference type="ARBA" id="ARBA00022737"/>
    </source>
</evidence>